<feature type="domain" description="Wax synthase" evidence="6">
    <location>
        <begin position="153"/>
        <end position="221"/>
    </location>
</feature>
<comment type="subcellular location">
    <subcellularLocation>
        <location evidence="1">Membrane</location>
        <topology evidence="1">Multi-pass membrane protein</topology>
    </subcellularLocation>
</comment>
<reference evidence="8" key="2">
    <citation type="submission" date="2015-01" db="EMBL/GenBank/DDBJ databases">
        <title>Evolutionary Origins and Diversification of the Mycorrhizal Mutualists.</title>
        <authorList>
            <consortium name="DOE Joint Genome Institute"/>
            <consortium name="Mycorrhizal Genomics Consortium"/>
            <person name="Kohler A."/>
            <person name="Kuo A."/>
            <person name="Nagy L.G."/>
            <person name="Floudas D."/>
            <person name="Copeland A."/>
            <person name="Barry K.W."/>
            <person name="Cichocki N."/>
            <person name="Veneault-Fourrey C."/>
            <person name="LaButti K."/>
            <person name="Lindquist E.A."/>
            <person name="Lipzen A."/>
            <person name="Lundell T."/>
            <person name="Morin E."/>
            <person name="Murat C."/>
            <person name="Riley R."/>
            <person name="Ohm R."/>
            <person name="Sun H."/>
            <person name="Tunlid A."/>
            <person name="Henrissat B."/>
            <person name="Grigoriev I.V."/>
            <person name="Hibbett D.S."/>
            <person name="Martin F."/>
        </authorList>
    </citation>
    <scope>NUCLEOTIDE SEQUENCE [LARGE SCALE GENOMIC DNA]</scope>
    <source>
        <strain evidence="8">h7</strain>
    </source>
</reference>
<evidence type="ECO:0000313" key="8">
    <source>
        <dbReference type="Proteomes" id="UP000053424"/>
    </source>
</evidence>
<evidence type="ECO:0000256" key="4">
    <source>
        <dbReference type="ARBA" id="ARBA00023136"/>
    </source>
</evidence>
<dbReference type="InterPro" id="IPR032805">
    <property type="entry name" value="Wax_synthase_dom"/>
</dbReference>
<protein>
    <recommendedName>
        <fullName evidence="6">Wax synthase domain-containing protein</fullName>
    </recommendedName>
</protein>
<gene>
    <name evidence="7" type="ORF">M413DRAFT_24765</name>
</gene>
<dbReference type="STRING" id="686832.A0A0C2Y702"/>
<feature type="transmembrane region" description="Helical" evidence="5">
    <location>
        <begin position="249"/>
        <end position="267"/>
    </location>
</feature>
<evidence type="ECO:0000256" key="2">
    <source>
        <dbReference type="ARBA" id="ARBA00022692"/>
    </source>
</evidence>
<dbReference type="EMBL" id="KN831772">
    <property type="protein sequence ID" value="KIM45593.1"/>
    <property type="molecule type" value="Genomic_DNA"/>
</dbReference>
<name>A0A0C2Y702_HEBCY</name>
<feature type="transmembrane region" description="Helical" evidence="5">
    <location>
        <begin position="185"/>
        <end position="206"/>
    </location>
</feature>
<evidence type="ECO:0000259" key="6">
    <source>
        <dbReference type="Pfam" id="PF13813"/>
    </source>
</evidence>
<feature type="transmembrane region" description="Helical" evidence="5">
    <location>
        <begin position="218"/>
        <end position="237"/>
    </location>
</feature>
<dbReference type="OrthoDB" id="1077582at2759"/>
<dbReference type="HOGENOM" id="CLU_032731_1_0_1"/>
<feature type="transmembrane region" description="Helical" evidence="5">
    <location>
        <begin position="75"/>
        <end position="95"/>
    </location>
</feature>
<evidence type="ECO:0000313" key="7">
    <source>
        <dbReference type="EMBL" id="KIM45593.1"/>
    </source>
</evidence>
<keyword evidence="2 5" id="KW-0812">Transmembrane</keyword>
<evidence type="ECO:0000256" key="1">
    <source>
        <dbReference type="ARBA" id="ARBA00004141"/>
    </source>
</evidence>
<dbReference type="Proteomes" id="UP000053424">
    <property type="component" value="Unassembled WGS sequence"/>
</dbReference>
<sequence length="300" mass="34148">MAFVNLIPAASDYILLRNRQPELRKIGQKKSTSDMTFIEHLSWAASLLATPRGIGWAHEPTDHLPPRPTDSRGQFIASQFLWIMFYYILWDITLIHIQGNPCYRTGGPSLAGFGWWWRTTAWVYIDCTNPGIGPTSLDRPLTLTAFENVGADSRVWHQLNRRALTSNSNFLANAFRIPTGIVATYFKLFASFFISGLAHAAGDYVLHQDFSKGNSVQFFVLQAVGITFEDAVIAIASRLGYKQCTIFKLIGFIWVFAWFTFCMPMTLDPQVHAGMVDETKHISLIRVFQSFYERREIFKT</sequence>
<keyword evidence="8" id="KW-1185">Reference proteome</keyword>
<evidence type="ECO:0000256" key="5">
    <source>
        <dbReference type="SAM" id="Phobius"/>
    </source>
</evidence>
<reference evidence="7 8" key="1">
    <citation type="submission" date="2014-04" db="EMBL/GenBank/DDBJ databases">
        <authorList>
            <consortium name="DOE Joint Genome Institute"/>
            <person name="Kuo A."/>
            <person name="Gay G."/>
            <person name="Dore J."/>
            <person name="Kohler A."/>
            <person name="Nagy L.G."/>
            <person name="Floudas D."/>
            <person name="Copeland A."/>
            <person name="Barry K.W."/>
            <person name="Cichocki N."/>
            <person name="Veneault-Fourrey C."/>
            <person name="LaButti K."/>
            <person name="Lindquist E.A."/>
            <person name="Lipzen A."/>
            <person name="Lundell T."/>
            <person name="Morin E."/>
            <person name="Murat C."/>
            <person name="Sun H."/>
            <person name="Tunlid A."/>
            <person name="Henrissat B."/>
            <person name="Grigoriev I.V."/>
            <person name="Hibbett D.S."/>
            <person name="Martin F."/>
            <person name="Nordberg H.P."/>
            <person name="Cantor M.N."/>
            <person name="Hua S.X."/>
        </authorList>
    </citation>
    <scope>NUCLEOTIDE SEQUENCE [LARGE SCALE GENOMIC DNA]</scope>
    <source>
        <strain evidence="8">h7</strain>
    </source>
</reference>
<keyword evidence="3 5" id="KW-1133">Transmembrane helix</keyword>
<dbReference type="AlphaFoldDB" id="A0A0C2Y702"/>
<accession>A0A0C2Y702</accession>
<organism evidence="7 8">
    <name type="scientific">Hebeloma cylindrosporum</name>
    <dbReference type="NCBI Taxonomy" id="76867"/>
    <lineage>
        <taxon>Eukaryota</taxon>
        <taxon>Fungi</taxon>
        <taxon>Dikarya</taxon>
        <taxon>Basidiomycota</taxon>
        <taxon>Agaricomycotina</taxon>
        <taxon>Agaricomycetes</taxon>
        <taxon>Agaricomycetidae</taxon>
        <taxon>Agaricales</taxon>
        <taxon>Agaricineae</taxon>
        <taxon>Hymenogastraceae</taxon>
        <taxon>Hebeloma</taxon>
    </lineage>
</organism>
<evidence type="ECO:0000256" key="3">
    <source>
        <dbReference type="ARBA" id="ARBA00022989"/>
    </source>
</evidence>
<dbReference type="GO" id="GO:0016020">
    <property type="term" value="C:membrane"/>
    <property type="evidence" value="ECO:0007669"/>
    <property type="project" value="UniProtKB-SubCell"/>
</dbReference>
<dbReference type="Pfam" id="PF13813">
    <property type="entry name" value="MBOAT_2"/>
    <property type="match status" value="1"/>
</dbReference>
<keyword evidence="4 5" id="KW-0472">Membrane</keyword>
<proteinExistence type="predicted"/>